<reference evidence="1" key="1">
    <citation type="submission" date="2022-11" db="EMBL/GenBank/DDBJ databases">
        <title>Minimal conservation of predation-associated metabolite biosynthetic gene clusters underscores biosynthetic potential of Myxococcota including descriptions for ten novel species: Archangium lansinium sp. nov., Myxococcus landrumus sp. nov., Nannocystis bai.</title>
        <authorList>
            <person name="Ahearne A."/>
            <person name="Stevens C."/>
            <person name="Phillips K."/>
        </authorList>
    </citation>
    <scope>NUCLEOTIDE SEQUENCE</scope>
    <source>
        <strain evidence="1">Na p29</strain>
    </source>
</reference>
<proteinExistence type="predicted"/>
<dbReference type="Proteomes" id="UP001150924">
    <property type="component" value="Unassembled WGS sequence"/>
</dbReference>
<evidence type="ECO:0000313" key="2">
    <source>
        <dbReference type="Proteomes" id="UP001150924"/>
    </source>
</evidence>
<organism evidence="1 2">
    <name type="scientific">Nannocystis pusilla</name>
    <dbReference type="NCBI Taxonomy" id="889268"/>
    <lineage>
        <taxon>Bacteria</taxon>
        <taxon>Pseudomonadati</taxon>
        <taxon>Myxococcota</taxon>
        <taxon>Polyangia</taxon>
        <taxon>Nannocystales</taxon>
        <taxon>Nannocystaceae</taxon>
        <taxon>Nannocystis</taxon>
    </lineage>
</organism>
<evidence type="ECO:0000313" key="1">
    <source>
        <dbReference type="EMBL" id="MCY1010997.1"/>
    </source>
</evidence>
<dbReference type="RefSeq" id="WP_267774178.1">
    <property type="nucleotide sequence ID" value="NZ_JAPNKE010000002.1"/>
</dbReference>
<dbReference type="EMBL" id="JAPNKE010000002">
    <property type="protein sequence ID" value="MCY1010997.1"/>
    <property type="molecule type" value="Genomic_DNA"/>
</dbReference>
<accession>A0A9X3EVC8</accession>
<name>A0A9X3EVC8_9BACT</name>
<keyword evidence="2" id="KW-1185">Reference proteome</keyword>
<dbReference type="AlphaFoldDB" id="A0A9X3EVC8"/>
<sequence length="46" mass="4955">MDQKADICALLCVIANDDCPEGSTCEDIGIPEMQMMKFGVCTYPPG</sequence>
<protein>
    <submittedName>
        <fullName evidence="1">Uncharacterized protein</fullName>
    </submittedName>
</protein>
<gene>
    <name evidence="1" type="ORF">OV079_36610</name>
</gene>
<comment type="caution">
    <text evidence="1">The sequence shown here is derived from an EMBL/GenBank/DDBJ whole genome shotgun (WGS) entry which is preliminary data.</text>
</comment>